<accession>A0A6V8KWJ9</accession>
<evidence type="ECO:0000313" key="1">
    <source>
        <dbReference type="EMBL" id="GFJ86771.1"/>
    </source>
</evidence>
<dbReference type="RefSeq" id="WP_173073443.1">
    <property type="nucleotide sequence ID" value="NZ_BAABJB010000025.1"/>
</dbReference>
<name>A0A6V8KWJ9_9ACTN</name>
<reference evidence="1 2" key="1">
    <citation type="submission" date="2020-03" db="EMBL/GenBank/DDBJ databases">
        <title>Whole genome shotgun sequence of Phytohabitans rumicis NBRC 108638.</title>
        <authorList>
            <person name="Komaki H."/>
            <person name="Tamura T."/>
        </authorList>
    </citation>
    <scope>NUCLEOTIDE SEQUENCE [LARGE SCALE GENOMIC DNA]</scope>
    <source>
        <strain evidence="1 2">NBRC 108638</strain>
    </source>
</reference>
<proteinExistence type="predicted"/>
<reference evidence="1 2" key="2">
    <citation type="submission" date="2020-03" db="EMBL/GenBank/DDBJ databases">
        <authorList>
            <person name="Ichikawa N."/>
            <person name="Kimura A."/>
            <person name="Kitahashi Y."/>
            <person name="Uohara A."/>
        </authorList>
    </citation>
    <scope>NUCLEOTIDE SEQUENCE [LARGE SCALE GENOMIC DNA]</scope>
    <source>
        <strain evidence="1 2">NBRC 108638</strain>
    </source>
</reference>
<evidence type="ECO:0008006" key="3">
    <source>
        <dbReference type="Google" id="ProtNLM"/>
    </source>
</evidence>
<sequence length="110" mass="11335">MPDARAAALAAYLYQCAAAFSLSADVSDAHHVARAGMALLDAARLAETLRPTDHRLTALSEAGCFETMPDKEAVFLEPAGLRAAILRPLSGGQVSGNDILSAVVAAARAT</sequence>
<dbReference type="EMBL" id="BLPG01000001">
    <property type="protein sequence ID" value="GFJ86771.1"/>
    <property type="molecule type" value="Genomic_DNA"/>
</dbReference>
<organism evidence="1 2">
    <name type="scientific">Phytohabitans rumicis</name>
    <dbReference type="NCBI Taxonomy" id="1076125"/>
    <lineage>
        <taxon>Bacteria</taxon>
        <taxon>Bacillati</taxon>
        <taxon>Actinomycetota</taxon>
        <taxon>Actinomycetes</taxon>
        <taxon>Micromonosporales</taxon>
        <taxon>Micromonosporaceae</taxon>
    </lineage>
</organism>
<evidence type="ECO:0000313" key="2">
    <source>
        <dbReference type="Proteomes" id="UP000482960"/>
    </source>
</evidence>
<dbReference type="Proteomes" id="UP000482960">
    <property type="component" value="Unassembled WGS sequence"/>
</dbReference>
<dbReference type="AlphaFoldDB" id="A0A6V8KWJ9"/>
<gene>
    <name evidence="1" type="ORF">Prum_004130</name>
</gene>
<comment type="caution">
    <text evidence="1">The sequence shown here is derived from an EMBL/GenBank/DDBJ whole genome shotgun (WGS) entry which is preliminary data.</text>
</comment>
<protein>
    <recommendedName>
        <fullName evidence="3">MmgE/PrpD family protein</fullName>
    </recommendedName>
</protein>
<keyword evidence="2" id="KW-1185">Reference proteome</keyword>